<evidence type="ECO:0000256" key="3">
    <source>
        <dbReference type="ARBA" id="ARBA00022729"/>
    </source>
</evidence>
<keyword evidence="4" id="KW-0677">Repeat</keyword>
<reference evidence="9" key="3">
    <citation type="submission" date="2025-09" db="UniProtKB">
        <authorList>
            <consortium name="Ensembl"/>
        </authorList>
    </citation>
    <scope>IDENTIFICATION</scope>
</reference>
<reference evidence="9" key="1">
    <citation type="submission" date="2020-07" db="EMBL/GenBank/DDBJ databases">
        <title>A long reads based de novo assembly of the rainbow trout Arlee double haploid line genome.</title>
        <authorList>
            <person name="Gao G."/>
            <person name="Palti Y."/>
        </authorList>
    </citation>
    <scope>NUCLEOTIDE SEQUENCE [LARGE SCALE GENOMIC DNA]</scope>
</reference>
<organism evidence="9 10">
    <name type="scientific">Oncorhynchus mykiss</name>
    <name type="common">Rainbow trout</name>
    <name type="synonym">Salmo gairdneri</name>
    <dbReference type="NCBI Taxonomy" id="8022"/>
    <lineage>
        <taxon>Eukaryota</taxon>
        <taxon>Metazoa</taxon>
        <taxon>Chordata</taxon>
        <taxon>Craniata</taxon>
        <taxon>Vertebrata</taxon>
        <taxon>Euteleostomi</taxon>
        <taxon>Actinopterygii</taxon>
        <taxon>Neopterygii</taxon>
        <taxon>Teleostei</taxon>
        <taxon>Protacanthopterygii</taxon>
        <taxon>Salmoniformes</taxon>
        <taxon>Salmonidae</taxon>
        <taxon>Salmoninae</taxon>
        <taxon>Oncorhynchus</taxon>
    </lineage>
</organism>
<name>A0A8C7U1A9_ONCMY</name>
<feature type="disulfide bond" evidence="7">
    <location>
        <begin position="198"/>
        <end position="208"/>
    </location>
</feature>
<dbReference type="FunFam" id="3.10.250.10:FF:000002">
    <property type="entry name" value="Scavenger receptor cysteine-rich type 1 protein M130"/>
    <property type="match status" value="3"/>
</dbReference>
<evidence type="ECO:0000259" key="8">
    <source>
        <dbReference type="PROSITE" id="PS50287"/>
    </source>
</evidence>
<dbReference type="GO" id="GO:0016020">
    <property type="term" value="C:membrane"/>
    <property type="evidence" value="ECO:0007669"/>
    <property type="project" value="InterPro"/>
</dbReference>
<dbReference type="PANTHER" id="PTHR19331">
    <property type="entry name" value="SCAVENGER RECEPTOR DOMAIN-CONTAINING"/>
    <property type="match status" value="1"/>
</dbReference>
<dbReference type="PROSITE" id="PS00420">
    <property type="entry name" value="SRCR_1"/>
    <property type="match status" value="2"/>
</dbReference>
<proteinExistence type="predicted"/>
<dbReference type="AlphaFoldDB" id="A0A8C7U1A9"/>
<keyword evidence="2" id="KW-0964">Secreted</keyword>
<feature type="disulfide bond" evidence="7">
    <location>
        <begin position="93"/>
        <end position="103"/>
    </location>
</feature>
<keyword evidence="5 7" id="KW-1015">Disulfide bond</keyword>
<feature type="domain" description="SRCR" evidence="8">
    <location>
        <begin position="22"/>
        <end position="124"/>
    </location>
</feature>
<evidence type="ECO:0000256" key="7">
    <source>
        <dbReference type="PROSITE-ProRule" id="PRU00196"/>
    </source>
</evidence>
<keyword evidence="6" id="KW-0325">Glycoprotein</keyword>
<feature type="disulfide bond" evidence="7">
    <location>
        <begin position="302"/>
        <end position="312"/>
    </location>
</feature>
<protein>
    <recommendedName>
        <fullName evidence="8">SRCR domain-containing protein</fullName>
    </recommendedName>
</protein>
<feature type="disulfide bond" evidence="7">
    <location>
        <begin position="154"/>
        <end position="218"/>
    </location>
</feature>
<feature type="disulfide bond" evidence="7">
    <location>
        <begin position="167"/>
        <end position="228"/>
    </location>
</feature>
<evidence type="ECO:0000313" key="10">
    <source>
        <dbReference type="Proteomes" id="UP000694395"/>
    </source>
</evidence>
<comment type="subcellular location">
    <subcellularLocation>
        <location evidence="1">Secreted</location>
    </subcellularLocation>
</comment>
<dbReference type="SMART" id="SM00202">
    <property type="entry name" value="SR"/>
    <property type="match status" value="3"/>
</dbReference>
<dbReference type="PRINTS" id="PR00258">
    <property type="entry name" value="SPERACTRCPTR"/>
</dbReference>
<evidence type="ECO:0000256" key="6">
    <source>
        <dbReference type="ARBA" id="ARBA00023180"/>
    </source>
</evidence>
<dbReference type="SUPFAM" id="SSF56487">
    <property type="entry name" value="SRCR-like"/>
    <property type="match status" value="3"/>
</dbReference>
<evidence type="ECO:0000256" key="5">
    <source>
        <dbReference type="ARBA" id="ARBA00023157"/>
    </source>
</evidence>
<sequence length="352" mass="37140">MVLSSLAGKCSFTCEHKSQKEIRLVDGTRSCSGTVEILYKGQWGRVCGQKWDVNDANVVCGQLGCGRAVSAQGSAHIGQGSGGRPTWLDDVGCKGTESSLTECSHGGLKHHDCLQAQDARVVCSVKPNIRLVNGSDLCSGRVEVYQTGHWRTVCDDVWDLNDAAVVCRQLGCGRADSAPERAYFGQGSGPIWQDDVGCSGTECSITQCPHTGGGTHNCNHGNDAAVICSEIRLVDGTSRCSGTVEILYKGQWGRVCGQKWDVNDANVVCGQLGCGKAVSAQGSAHIGQGSGGRPTWLDDVGCKGTESSLTECSHGGLKHHDCLQAQDARVVCSGKKSPSVAIVVDKSRNTWI</sequence>
<dbReference type="PANTHER" id="PTHR19331:SF22">
    <property type="entry name" value="DELETED IN MALIGNANT BRAIN TUMORS 1 PROTEIN"/>
    <property type="match status" value="1"/>
</dbReference>
<evidence type="ECO:0000256" key="4">
    <source>
        <dbReference type="ARBA" id="ARBA00022737"/>
    </source>
</evidence>
<evidence type="ECO:0000313" key="9">
    <source>
        <dbReference type="Ensembl" id="ENSOMYP00000089049.2"/>
    </source>
</evidence>
<dbReference type="InterPro" id="IPR036772">
    <property type="entry name" value="SRCR-like_dom_sf"/>
</dbReference>
<dbReference type="PROSITE" id="PS50287">
    <property type="entry name" value="SRCR_2"/>
    <property type="match status" value="3"/>
</dbReference>
<dbReference type="Ensembl" id="ENSOMYT00000096987.2">
    <property type="protein sequence ID" value="ENSOMYP00000089049.2"/>
    <property type="gene ID" value="ENSOMYG00000041126.2"/>
</dbReference>
<feature type="domain" description="SRCR" evidence="8">
    <location>
        <begin position="129"/>
        <end position="229"/>
    </location>
</feature>
<feature type="domain" description="SRCR" evidence="8">
    <location>
        <begin position="231"/>
        <end position="333"/>
    </location>
</feature>
<dbReference type="Gene3D" id="3.10.250.10">
    <property type="entry name" value="SRCR-like domain"/>
    <property type="match status" value="3"/>
</dbReference>
<dbReference type="InterPro" id="IPR001190">
    <property type="entry name" value="SRCR"/>
</dbReference>
<dbReference type="Proteomes" id="UP000694395">
    <property type="component" value="Chromosome 13"/>
</dbReference>
<accession>A0A8C7U1A9</accession>
<evidence type="ECO:0000256" key="2">
    <source>
        <dbReference type="ARBA" id="ARBA00022525"/>
    </source>
</evidence>
<dbReference type="GeneTree" id="ENSGT00950000183145"/>
<comment type="caution">
    <text evidence="7">Lacks conserved residue(s) required for the propagation of feature annotation.</text>
</comment>
<reference evidence="9" key="2">
    <citation type="submission" date="2025-08" db="UniProtKB">
        <authorList>
            <consortium name="Ensembl"/>
        </authorList>
    </citation>
    <scope>IDENTIFICATION</scope>
</reference>
<keyword evidence="10" id="KW-1185">Reference proteome</keyword>
<keyword evidence="3" id="KW-0732">Signal</keyword>
<evidence type="ECO:0000256" key="1">
    <source>
        <dbReference type="ARBA" id="ARBA00004613"/>
    </source>
</evidence>
<dbReference type="Pfam" id="PF00530">
    <property type="entry name" value="SRCR"/>
    <property type="match status" value="3"/>
</dbReference>